<dbReference type="PIRSF" id="PIRSF000429">
    <property type="entry name" value="Ac-CoA_Ac_transf"/>
    <property type="match status" value="1"/>
</dbReference>
<feature type="active site" description="Acyl-thioester intermediate" evidence="4">
    <location>
        <position position="92"/>
    </location>
</feature>
<feature type="domain" description="Thiolase C-terminal" evidence="7">
    <location>
        <begin position="270"/>
        <end position="391"/>
    </location>
</feature>
<dbReference type="AlphaFoldDB" id="A0A7T0BVC3"/>
<dbReference type="KEGG" id="nli:G3M70_06850"/>
<dbReference type="NCBIfam" id="TIGR01930">
    <property type="entry name" value="AcCoA-C-Actrans"/>
    <property type="match status" value="1"/>
</dbReference>
<feature type="domain" description="Thiolase N-terminal" evidence="6">
    <location>
        <begin position="9"/>
        <end position="264"/>
    </location>
</feature>
<dbReference type="CDD" id="cd00751">
    <property type="entry name" value="thiolase"/>
    <property type="match status" value="1"/>
</dbReference>
<proteinExistence type="inferred from homology"/>
<dbReference type="Gene3D" id="3.40.47.10">
    <property type="match status" value="2"/>
</dbReference>
<keyword evidence="3 5" id="KW-0012">Acyltransferase</keyword>
<dbReference type="PROSITE" id="PS00099">
    <property type="entry name" value="THIOLASE_3"/>
    <property type="match status" value="1"/>
</dbReference>
<dbReference type="Pfam" id="PF00108">
    <property type="entry name" value="Thiolase_N"/>
    <property type="match status" value="1"/>
</dbReference>
<organism evidence="8 9">
    <name type="scientific">Candidatus Nitronauta litoralis</name>
    <dbReference type="NCBI Taxonomy" id="2705533"/>
    <lineage>
        <taxon>Bacteria</taxon>
        <taxon>Pseudomonadati</taxon>
        <taxon>Nitrospinota/Tectimicrobiota group</taxon>
        <taxon>Nitrospinota</taxon>
        <taxon>Nitrospinia</taxon>
        <taxon>Nitrospinales</taxon>
        <taxon>Nitrospinaceae</taxon>
        <taxon>Candidatus Nitronauta</taxon>
    </lineage>
</organism>
<dbReference type="FunFam" id="3.40.47.10:FF:000010">
    <property type="entry name" value="Acetyl-CoA acetyltransferase (Thiolase)"/>
    <property type="match status" value="1"/>
</dbReference>
<evidence type="ECO:0000313" key="9">
    <source>
        <dbReference type="Proteomes" id="UP000594688"/>
    </source>
</evidence>
<feature type="active site" description="Proton acceptor" evidence="4">
    <location>
        <position position="378"/>
    </location>
</feature>
<feature type="active site" description="Proton acceptor" evidence="4">
    <location>
        <position position="348"/>
    </location>
</feature>
<evidence type="ECO:0000256" key="1">
    <source>
        <dbReference type="ARBA" id="ARBA00010982"/>
    </source>
</evidence>
<sequence>MENFQKASFIYGAVRTPIGKFNGGLATVSAPELGAIAIREAVRRSSISPDQFSEVFMGNVVSAGIGQAPARQAALKSGLPESIGATTINKVCASGLKAVMLADQAVRLGEAEFVVAGGMENMSCSPFLLPQVRRGHKLGNTEMVDSMIHDGLWDPHENQHMGELCEQVLKQFCFSREKQDHFARTSYLRAREAQEDGTFAREIAVVTLHQKGKQQAIEKDEQPYEEDLDQLSFMHPVFKKEGGTLTKGNSAKINDGAAALVIGKEIRGLDPMARIVSYATHAQSPATFGLAPFGAIQKVLARTDLSLDDIDLFEINEAFAGISMAVNDLLGLDGEKVNIHGGSIALGHPIGATGARILVTLLYALEKRNLKRGLAGLCIGGGEAIAMIVERM</sequence>
<dbReference type="InterPro" id="IPR020613">
    <property type="entry name" value="Thiolase_CS"/>
</dbReference>
<dbReference type="GO" id="GO:0003988">
    <property type="term" value="F:acetyl-CoA C-acyltransferase activity"/>
    <property type="evidence" value="ECO:0007669"/>
    <property type="project" value="UniProtKB-EC"/>
</dbReference>
<evidence type="ECO:0000259" key="6">
    <source>
        <dbReference type="Pfam" id="PF00108"/>
    </source>
</evidence>
<dbReference type="PROSITE" id="PS00098">
    <property type="entry name" value="THIOLASE_1"/>
    <property type="match status" value="1"/>
</dbReference>
<keyword evidence="2 5" id="KW-0808">Transferase</keyword>
<dbReference type="Proteomes" id="UP000594688">
    <property type="component" value="Chromosome"/>
</dbReference>
<dbReference type="PANTHER" id="PTHR18919:SF138">
    <property type="entry name" value="ACETYL-COA C-ACETYLTRANSFERASE"/>
    <property type="match status" value="1"/>
</dbReference>
<gene>
    <name evidence="8" type="ORF">G3M70_06850</name>
</gene>
<evidence type="ECO:0000256" key="5">
    <source>
        <dbReference type="RuleBase" id="RU003557"/>
    </source>
</evidence>
<dbReference type="PROSITE" id="PS00737">
    <property type="entry name" value="THIOLASE_2"/>
    <property type="match status" value="1"/>
</dbReference>
<dbReference type="Pfam" id="PF02803">
    <property type="entry name" value="Thiolase_C"/>
    <property type="match status" value="1"/>
</dbReference>
<evidence type="ECO:0000256" key="3">
    <source>
        <dbReference type="ARBA" id="ARBA00023315"/>
    </source>
</evidence>
<dbReference type="InterPro" id="IPR020610">
    <property type="entry name" value="Thiolase_AS"/>
</dbReference>
<dbReference type="InterPro" id="IPR020615">
    <property type="entry name" value="Thiolase_acyl_enz_int_AS"/>
</dbReference>
<reference evidence="8 9" key="1">
    <citation type="submission" date="2020-02" db="EMBL/GenBank/DDBJ databases">
        <title>Genomic and physiological characterization of two novel Nitrospinaceae genera.</title>
        <authorList>
            <person name="Mueller A.J."/>
            <person name="Jung M.-Y."/>
            <person name="Strachan C.R."/>
            <person name="Herbold C.W."/>
            <person name="Kirkegaard R.H."/>
            <person name="Daims H."/>
        </authorList>
    </citation>
    <scope>NUCLEOTIDE SEQUENCE [LARGE SCALE GENOMIC DNA]</scope>
    <source>
        <strain evidence="8">EB</strain>
    </source>
</reference>
<comment type="similarity">
    <text evidence="1 5">Belongs to the thiolase-like superfamily. Thiolase family.</text>
</comment>
<evidence type="ECO:0000256" key="4">
    <source>
        <dbReference type="PIRSR" id="PIRSR000429-1"/>
    </source>
</evidence>
<dbReference type="EC" id="2.3.1.16" evidence="8"/>
<dbReference type="InterPro" id="IPR020617">
    <property type="entry name" value="Thiolase_C"/>
</dbReference>
<protein>
    <submittedName>
        <fullName evidence="8">Acetyl-CoA C-acyltransferase</fullName>
        <ecNumber evidence="8">2.3.1.16</ecNumber>
    </submittedName>
</protein>
<evidence type="ECO:0000313" key="8">
    <source>
        <dbReference type="EMBL" id="QPJ61618.1"/>
    </source>
</evidence>
<dbReference type="SUPFAM" id="SSF53901">
    <property type="entry name" value="Thiolase-like"/>
    <property type="match status" value="2"/>
</dbReference>
<dbReference type="InterPro" id="IPR016039">
    <property type="entry name" value="Thiolase-like"/>
</dbReference>
<dbReference type="InterPro" id="IPR020616">
    <property type="entry name" value="Thiolase_N"/>
</dbReference>
<dbReference type="EMBL" id="CP048685">
    <property type="protein sequence ID" value="QPJ61618.1"/>
    <property type="molecule type" value="Genomic_DNA"/>
</dbReference>
<name>A0A7T0BVC3_9BACT</name>
<evidence type="ECO:0000259" key="7">
    <source>
        <dbReference type="Pfam" id="PF02803"/>
    </source>
</evidence>
<dbReference type="PANTHER" id="PTHR18919">
    <property type="entry name" value="ACETYL-COA C-ACYLTRANSFERASE"/>
    <property type="match status" value="1"/>
</dbReference>
<evidence type="ECO:0000256" key="2">
    <source>
        <dbReference type="ARBA" id="ARBA00022679"/>
    </source>
</evidence>
<accession>A0A7T0BVC3</accession>
<dbReference type="InterPro" id="IPR002155">
    <property type="entry name" value="Thiolase"/>
</dbReference>